<evidence type="ECO:0000313" key="3">
    <source>
        <dbReference type="EMBL" id="MFD0871487.1"/>
    </source>
</evidence>
<sequence length="242" mass="27038">MKKFWIGIACAGVVSLGASVAYASDYVQALLFPVKIEFNGQNKELSQEYTILNYNGHAYVPIRYIVENMGGEISYDGQLNQISIKYAEDQNRFSELNSVKQEGPFSLSLASHKKEYTHDEAINIWAELTYSGSTTIEVQHANPLIVYYIKDDVGNYREMATLDSNTTESITPNQKYKKSFPSGLVPAYNYDKSGLKDYRAFLENFPAPDSLSPGNYEIGVKASFNSNGEEKVIDTSITIAIK</sequence>
<evidence type="ECO:0000313" key="4">
    <source>
        <dbReference type="Proteomes" id="UP001597120"/>
    </source>
</evidence>
<dbReference type="InterPro" id="IPR012854">
    <property type="entry name" value="Cu_amine_oxidase-like_N"/>
</dbReference>
<gene>
    <name evidence="3" type="ORF">ACFQ03_20310</name>
</gene>
<dbReference type="InterPro" id="IPR036582">
    <property type="entry name" value="Mao_N_sf"/>
</dbReference>
<protein>
    <submittedName>
        <fullName evidence="3">Stalk domain-containing protein</fullName>
    </submittedName>
</protein>
<reference evidence="4" key="1">
    <citation type="journal article" date="2019" name="Int. J. Syst. Evol. Microbiol.">
        <title>The Global Catalogue of Microorganisms (GCM) 10K type strain sequencing project: providing services to taxonomists for standard genome sequencing and annotation.</title>
        <authorList>
            <consortium name="The Broad Institute Genomics Platform"/>
            <consortium name="The Broad Institute Genome Sequencing Center for Infectious Disease"/>
            <person name="Wu L."/>
            <person name="Ma J."/>
        </authorList>
    </citation>
    <scope>NUCLEOTIDE SEQUENCE [LARGE SCALE GENOMIC DNA]</scope>
    <source>
        <strain evidence="4">CCUG 57263</strain>
    </source>
</reference>
<proteinExistence type="predicted"/>
<comment type="caution">
    <text evidence="3">The sequence shown here is derived from an EMBL/GenBank/DDBJ whole genome shotgun (WGS) entry which is preliminary data.</text>
</comment>
<dbReference type="Proteomes" id="UP001597120">
    <property type="component" value="Unassembled WGS sequence"/>
</dbReference>
<dbReference type="SUPFAM" id="SSF55383">
    <property type="entry name" value="Copper amine oxidase, domain N"/>
    <property type="match status" value="1"/>
</dbReference>
<feature type="chain" id="PRO_5045693472" evidence="1">
    <location>
        <begin position="24"/>
        <end position="242"/>
    </location>
</feature>
<name>A0ABW3DG53_9BACL</name>
<dbReference type="RefSeq" id="WP_379290526.1">
    <property type="nucleotide sequence ID" value="NZ_JBHTIU010000081.1"/>
</dbReference>
<keyword evidence="1" id="KW-0732">Signal</keyword>
<organism evidence="3 4">
    <name type="scientific">Paenibacillus residui</name>
    <dbReference type="NCBI Taxonomy" id="629724"/>
    <lineage>
        <taxon>Bacteria</taxon>
        <taxon>Bacillati</taxon>
        <taxon>Bacillota</taxon>
        <taxon>Bacilli</taxon>
        <taxon>Bacillales</taxon>
        <taxon>Paenibacillaceae</taxon>
        <taxon>Paenibacillus</taxon>
    </lineage>
</organism>
<feature type="signal peptide" evidence="1">
    <location>
        <begin position="1"/>
        <end position="23"/>
    </location>
</feature>
<dbReference type="Pfam" id="PF07833">
    <property type="entry name" value="Cu_amine_oxidN1"/>
    <property type="match status" value="1"/>
</dbReference>
<evidence type="ECO:0000256" key="1">
    <source>
        <dbReference type="SAM" id="SignalP"/>
    </source>
</evidence>
<accession>A0ABW3DG53</accession>
<feature type="domain" description="Copper amine oxidase-like N-terminal" evidence="2">
    <location>
        <begin position="35"/>
        <end position="84"/>
    </location>
</feature>
<dbReference type="EMBL" id="JBHTIU010000081">
    <property type="protein sequence ID" value="MFD0871487.1"/>
    <property type="molecule type" value="Genomic_DNA"/>
</dbReference>
<evidence type="ECO:0000259" key="2">
    <source>
        <dbReference type="Pfam" id="PF07833"/>
    </source>
</evidence>
<keyword evidence="4" id="KW-1185">Reference proteome</keyword>